<feature type="compositionally biased region" description="Low complexity" evidence="1">
    <location>
        <begin position="62"/>
        <end position="74"/>
    </location>
</feature>
<dbReference type="PANTHER" id="PTHR13217">
    <property type="entry name" value="PLECKSTRIN HOMOLOGY DOMAIN-CONTAINING FAMILY G MEMBER 7"/>
    <property type="match status" value="1"/>
</dbReference>
<accession>A0AAW0P049</accession>
<organism evidence="2 3">
    <name type="scientific">Mugilogobius chulae</name>
    <name type="common">yellowstripe goby</name>
    <dbReference type="NCBI Taxonomy" id="88201"/>
    <lineage>
        <taxon>Eukaryota</taxon>
        <taxon>Metazoa</taxon>
        <taxon>Chordata</taxon>
        <taxon>Craniata</taxon>
        <taxon>Vertebrata</taxon>
        <taxon>Euteleostomi</taxon>
        <taxon>Actinopterygii</taxon>
        <taxon>Neopterygii</taxon>
        <taxon>Teleostei</taxon>
        <taxon>Neoteleostei</taxon>
        <taxon>Acanthomorphata</taxon>
        <taxon>Gobiaria</taxon>
        <taxon>Gobiiformes</taxon>
        <taxon>Gobioidei</taxon>
        <taxon>Gobiidae</taxon>
        <taxon>Gobionellinae</taxon>
        <taxon>Mugilogobius</taxon>
    </lineage>
</organism>
<feature type="region of interest" description="Disordered" evidence="1">
    <location>
        <begin position="231"/>
        <end position="265"/>
    </location>
</feature>
<comment type="caution">
    <text evidence="2">The sequence shown here is derived from an EMBL/GenBank/DDBJ whole genome shotgun (WGS) entry which is preliminary data.</text>
</comment>
<dbReference type="Proteomes" id="UP001460270">
    <property type="component" value="Unassembled WGS sequence"/>
</dbReference>
<dbReference type="AlphaFoldDB" id="A0AAW0P049"/>
<dbReference type="GO" id="GO:0030139">
    <property type="term" value="C:endocytic vesicle"/>
    <property type="evidence" value="ECO:0007669"/>
    <property type="project" value="TreeGrafter"/>
</dbReference>
<feature type="compositionally biased region" description="Basic and acidic residues" evidence="1">
    <location>
        <begin position="252"/>
        <end position="265"/>
    </location>
</feature>
<dbReference type="InterPro" id="IPR040181">
    <property type="entry name" value="PKHG5/7"/>
</dbReference>
<dbReference type="CDD" id="cd17068">
    <property type="entry name" value="RBD_PLEKHG5"/>
    <property type="match status" value="1"/>
</dbReference>
<dbReference type="SUPFAM" id="SSF54236">
    <property type="entry name" value="Ubiquitin-like"/>
    <property type="match status" value="1"/>
</dbReference>
<dbReference type="GO" id="GO:0005886">
    <property type="term" value="C:plasma membrane"/>
    <property type="evidence" value="ECO:0007669"/>
    <property type="project" value="TreeGrafter"/>
</dbReference>
<gene>
    <name evidence="2" type="ORF">WMY93_017724</name>
</gene>
<feature type="region of interest" description="Disordered" evidence="1">
    <location>
        <begin position="61"/>
        <end position="82"/>
    </location>
</feature>
<keyword evidence="3" id="KW-1185">Reference proteome</keyword>
<dbReference type="GO" id="GO:0030424">
    <property type="term" value="C:axon"/>
    <property type="evidence" value="ECO:0007669"/>
    <property type="project" value="TreeGrafter"/>
</dbReference>
<reference evidence="3" key="1">
    <citation type="submission" date="2024-04" db="EMBL/GenBank/DDBJ databases">
        <title>Salinicola lusitanus LLJ914,a marine bacterium isolated from the Okinawa Trough.</title>
        <authorList>
            <person name="Li J."/>
        </authorList>
    </citation>
    <scope>NUCLEOTIDE SEQUENCE [LARGE SCALE GENOMIC DNA]</scope>
</reference>
<protein>
    <submittedName>
        <fullName evidence="2">Uncharacterized protein</fullName>
    </submittedName>
</protein>
<proteinExistence type="predicted"/>
<evidence type="ECO:0000256" key="1">
    <source>
        <dbReference type="SAM" id="MobiDB-lite"/>
    </source>
</evidence>
<dbReference type="EMBL" id="JBBPFD010000012">
    <property type="protein sequence ID" value="KAK7905117.1"/>
    <property type="molecule type" value="Genomic_DNA"/>
</dbReference>
<dbReference type="GO" id="GO:0043542">
    <property type="term" value="P:endothelial cell migration"/>
    <property type="evidence" value="ECO:0007669"/>
    <property type="project" value="TreeGrafter"/>
</dbReference>
<dbReference type="InterPro" id="IPR029071">
    <property type="entry name" value="Ubiquitin-like_domsf"/>
</dbReference>
<evidence type="ECO:0000313" key="3">
    <source>
        <dbReference type="Proteomes" id="UP001460270"/>
    </source>
</evidence>
<dbReference type="PANTHER" id="PTHR13217:SF11">
    <property type="entry name" value="PLECKSTRIN HOMOLOGY DOMAIN-CONTAINING FAMILY G MEMBER 5"/>
    <property type="match status" value="1"/>
</dbReference>
<dbReference type="GO" id="GO:0007266">
    <property type="term" value="P:Rho protein signal transduction"/>
    <property type="evidence" value="ECO:0007669"/>
    <property type="project" value="TreeGrafter"/>
</dbReference>
<sequence length="265" mass="30094">MLGCLNAVCHHPDCQELNLQSPLHLCESCDSRRHDDSSDMHFDRHPRFDLHPQASILARNVSTRSCPSRTSPPSDLEEEDEAGERGLMRLALQADSTSCVCWLGHDHRSTFIFEVNDGEEIWGMKLAKKKTRRRHTDDPSKECFSLKFDLNVDISTEIVPAMKKKTLREVLAPVFERNGIELSRVDLFLDQSNTPLLLNFEAYRFGGHYLKVKARPGDELKVEQGVKDMRSLSLPNMKPSGAQSPYILTPGQRERNTAHWGGERA</sequence>
<name>A0AAW0P049_9GOBI</name>
<evidence type="ECO:0000313" key="2">
    <source>
        <dbReference type="EMBL" id="KAK7905117.1"/>
    </source>
</evidence>